<dbReference type="InterPro" id="IPR005828">
    <property type="entry name" value="MFS_sugar_transport-like"/>
</dbReference>
<keyword evidence="3" id="KW-1003">Cell membrane</keyword>
<dbReference type="InterPro" id="IPR050549">
    <property type="entry name" value="MFS_Trehalose_Transporter"/>
</dbReference>
<proteinExistence type="predicted"/>
<evidence type="ECO:0000256" key="7">
    <source>
        <dbReference type="ARBA" id="ARBA00023136"/>
    </source>
</evidence>
<dbReference type="AlphaFoldDB" id="A0A1B0FN10"/>
<dbReference type="STRING" id="37546.A0A1B0FN10"/>
<dbReference type="PhylomeDB" id="A0A1B0FN10"/>
<feature type="transmembrane region" description="Helical" evidence="8">
    <location>
        <begin position="55"/>
        <end position="75"/>
    </location>
</feature>
<keyword evidence="6 8" id="KW-1133">Transmembrane helix</keyword>
<feature type="domain" description="Major facilitator superfamily (MFS) profile" evidence="9">
    <location>
        <begin position="1"/>
        <end position="465"/>
    </location>
</feature>
<keyword evidence="5 8" id="KW-0812">Transmembrane</keyword>
<keyword evidence="4" id="KW-0762">Sugar transport</keyword>
<accession>A0A1B0FN10</accession>
<evidence type="ECO:0000256" key="6">
    <source>
        <dbReference type="ARBA" id="ARBA00022989"/>
    </source>
</evidence>
<dbReference type="InterPro" id="IPR044775">
    <property type="entry name" value="MFS_ERD6/Tret1-like"/>
</dbReference>
<dbReference type="Gene3D" id="1.20.1250.20">
    <property type="entry name" value="MFS general substrate transporter like domains"/>
    <property type="match status" value="2"/>
</dbReference>
<keyword evidence="2" id="KW-0813">Transport</keyword>
<feature type="transmembrane region" description="Helical" evidence="8">
    <location>
        <begin position="315"/>
        <end position="333"/>
    </location>
</feature>
<name>A0A1B0FN10_GLOMM</name>
<evidence type="ECO:0000256" key="5">
    <source>
        <dbReference type="ARBA" id="ARBA00022692"/>
    </source>
</evidence>
<sequence length="476" mass="51767">MDESSATRNQYLAAICVNIISLSHGGFCGWTSASFVELLSPNSPLKAGPLDNHQIGWIGSLLCVGGALGTIFFSWCADKIGRKRCLLLITLPALVGFTFSYGLQIIFILGWWIIPFAQNSLHLCLARLLGGFGGGGIFSVIPLYVTEFSEDKSRGILGTFLIVSCNTGILVAFILGNFFTYSAVAWILSSLPLLFILCFAFLPESPQYLINRNNIKGAEKSLRYFRNVKYSKHSLPLPVQMEMDKLLDRAQSTESAPEEAQVGQKDLYNHKARKAFLIGVALMALNQFCGCFAMINYTANIFEQSGSSLSPNISAIVVGVIQLLGSCASTLLVERAGRKLLLVISSIGTGTGLGCLGGYIYLNALGYGTQPFAWIPIASFSFTIFIGCWGVLTLPFVLVSEIMPPKIRSSGSMLCTLCMWTFAFVLIKYLPLMSAIMGMHGMMFFFASCSLSGALFVIVFVPETKGKSIEAILEKL</sequence>
<evidence type="ECO:0000256" key="2">
    <source>
        <dbReference type="ARBA" id="ARBA00022448"/>
    </source>
</evidence>
<feature type="transmembrane region" description="Helical" evidence="8">
    <location>
        <begin position="120"/>
        <end position="144"/>
    </location>
</feature>
<reference evidence="10" key="1">
    <citation type="submission" date="2020-05" db="UniProtKB">
        <authorList>
            <consortium name="EnsemblMetazoa"/>
        </authorList>
    </citation>
    <scope>IDENTIFICATION</scope>
    <source>
        <strain evidence="10">Yale</strain>
    </source>
</reference>
<dbReference type="Proteomes" id="UP000092444">
    <property type="component" value="Unassembled WGS sequence"/>
</dbReference>
<evidence type="ECO:0000313" key="10">
    <source>
        <dbReference type="EnsemblMetazoa" id="GMOY005276-PA"/>
    </source>
</evidence>
<dbReference type="SUPFAM" id="SSF103473">
    <property type="entry name" value="MFS general substrate transporter"/>
    <property type="match status" value="1"/>
</dbReference>
<evidence type="ECO:0000256" key="8">
    <source>
        <dbReference type="SAM" id="Phobius"/>
    </source>
</evidence>
<evidence type="ECO:0000256" key="4">
    <source>
        <dbReference type="ARBA" id="ARBA00022597"/>
    </source>
</evidence>
<keyword evidence="7 8" id="KW-0472">Membrane</keyword>
<feature type="transmembrane region" description="Helical" evidence="8">
    <location>
        <begin position="181"/>
        <end position="202"/>
    </location>
</feature>
<dbReference type="PANTHER" id="PTHR48021">
    <property type="match status" value="1"/>
</dbReference>
<dbReference type="PANTHER" id="PTHR48021:SF33">
    <property type="entry name" value="AT22075P-RELATED"/>
    <property type="match status" value="1"/>
</dbReference>
<dbReference type="CDD" id="cd17358">
    <property type="entry name" value="MFS_GLUT6_8_Class3_like"/>
    <property type="match status" value="1"/>
</dbReference>
<dbReference type="GO" id="GO:0051119">
    <property type="term" value="F:sugar transmembrane transporter activity"/>
    <property type="evidence" value="ECO:0007669"/>
    <property type="project" value="InterPro"/>
</dbReference>
<evidence type="ECO:0000256" key="1">
    <source>
        <dbReference type="ARBA" id="ARBA00004651"/>
    </source>
</evidence>
<feature type="transmembrane region" description="Helical" evidence="8">
    <location>
        <begin position="156"/>
        <end position="175"/>
    </location>
</feature>
<dbReference type="GO" id="GO:0005886">
    <property type="term" value="C:plasma membrane"/>
    <property type="evidence" value="ECO:0007669"/>
    <property type="project" value="UniProtKB-SubCell"/>
</dbReference>
<feature type="transmembrane region" description="Helical" evidence="8">
    <location>
        <begin position="442"/>
        <end position="461"/>
    </location>
</feature>
<organism evidence="10 11">
    <name type="scientific">Glossina morsitans morsitans</name>
    <name type="common">Savannah tsetse fly</name>
    <dbReference type="NCBI Taxonomy" id="37546"/>
    <lineage>
        <taxon>Eukaryota</taxon>
        <taxon>Metazoa</taxon>
        <taxon>Ecdysozoa</taxon>
        <taxon>Arthropoda</taxon>
        <taxon>Hexapoda</taxon>
        <taxon>Insecta</taxon>
        <taxon>Pterygota</taxon>
        <taxon>Neoptera</taxon>
        <taxon>Endopterygota</taxon>
        <taxon>Diptera</taxon>
        <taxon>Brachycera</taxon>
        <taxon>Muscomorpha</taxon>
        <taxon>Hippoboscoidea</taxon>
        <taxon>Glossinidae</taxon>
        <taxon>Glossina</taxon>
    </lineage>
</organism>
<dbReference type="Pfam" id="PF00083">
    <property type="entry name" value="Sugar_tr"/>
    <property type="match status" value="1"/>
</dbReference>
<feature type="transmembrane region" description="Helical" evidence="8">
    <location>
        <begin position="87"/>
        <end position="114"/>
    </location>
</feature>
<dbReference type="InterPro" id="IPR020846">
    <property type="entry name" value="MFS_dom"/>
</dbReference>
<evidence type="ECO:0000313" key="11">
    <source>
        <dbReference type="Proteomes" id="UP000092444"/>
    </source>
</evidence>
<keyword evidence="11" id="KW-1185">Reference proteome</keyword>
<comment type="subcellular location">
    <subcellularLocation>
        <location evidence="1">Cell membrane</location>
        <topology evidence="1">Multi-pass membrane protein</topology>
    </subcellularLocation>
</comment>
<feature type="transmembrane region" description="Helical" evidence="8">
    <location>
        <begin position="12"/>
        <end position="35"/>
    </location>
</feature>
<dbReference type="FunFam" id="1.20.1250.20:FF:000218">
    <property type="entry name" value="facilitated trehalose transporter Tret1"/>
    <property type="match status" value="1"/>
</dbReference>
<dbReference type="PROSITE" id="PS00217">
    <property type="entry name" value="SUGAR_TRANSPORT_2"/>
    <property type="match status" value="1"/>
</dbReference>
<evidence type="ECO:0000256" key="3">
    <source>
        <dbReference type="ARBA" id="ARBA00022475"/>
    </source>
</evidence>
<dbReference type="EnsemblMetazoa" id="GMOY005276-RA">
    <property type="protein sequence ID" value="GMOY005276-PA"/>
    <property type="gene ID" value="GMOY005276"/>
</dbReference>
<feature type="transmembrane region" description="Helical" evidence="8">
    <location>
        <begin position="374"/>
        <end position="399"/>
    </location>
</feature>
<feature type="transmembrane region" description="Helical" evidence="8">
    <location>
        <begin position="275"/>
        <end position="295"/>
    </location>
</feature>
<dbReference type="InterPro" id="IPR036259">
    <property type="entry name" value="MFS_trans_sf"/>
</dbReference>
<dbReference type="InterPro" id="IPR005829">
    <property type="entry name" value="Sugar_transporter_CS"/>
</dbReference>
<dbReference type="PROSITE" id="PS50850">
    <property type="entry name" value="MFS"/>
    <property type="match status" value="1"/>
</dbReference>
<dbReference type="EMBL" id="CCAG010016483">
    <property type="status" value="NOT_ANNOTATED_CDS"/>
    <property type="molecule type" value="Genomic_DNA"/>
</dbReference>
<evidence type="ECO:0000259" key="9">
    <source>
        <dbReference type="PROSITE" id="PS50850"/>
    </source>
</evidence>
<protein>
    <recommendedName>
        <fullName evidence="9">Major facilitator superfamily (MFS) profile domain-containing protein</fullName>
    </recommendedName>
</protein>
<feature type="transmembrane region" description="Helical" evidence="8">
    <location>
        <begin position="340"/>
        <end position="362"/>
    </location>
</feature>
<feature type="transmembrane region" description="Helical" evidence="8">
    <location>
        <begin position="411"/>
        <end position="430"/>
    </location>
</feature>